<proteinExistence type="predicted"/>
<reference evidence="2" key="1">
    <citation type="submission" date="2025-08" db="UniProtKB">
        <authorList>
            <consortium name="RefSeq"/>
        </authorList>
    </citation>
    <scope>IDENTIFICATION</scope>
    <source>
        <tissue evidence="2">Tentacle</tissue>
    </source>
</reference>
<protein>
    <submittedName>
        <fullName evidence="2">Uncharacterized protein LOC116291923</fullName>
    </submittedName>
</protein>
<name>A0A6P8HQT4_ACTTE</name>
<gene>
    <name evidence="2" type="primary">LOC116291923</name>
</gene>
<dbReference type="KEGG" id="aten:116291923"/>
<keyword evidence="1" id="KW-1185">Reference proteome</keyword>
<evidence type="ECO:0000313" key="1">
    <source>
        <dbReference type="Proteomes" id="UP000515163"/>
    </source>
</evidence>
<dbReference type="InParanoid" id="A0A6P8HQT4"/>
<sequence length="103" mass="11828">MDDFVKTKRANFNPSATSVLCSTHFLPEDYNQRFDFVSKNRPQLVKDEVGTVAIPRIYVCNHEEQTCKLSDRDRRKALKDAIASVSSTIEVELPVREVVEQQQ</sequence>
<accession>A0A6P8HQT4</accession>
<organism evidence="1 2">
    <name type="scientific">Actinia tenebrosa</name>
    <name type="common">Australian red waratah sea anemone</name>
    <dbReference type="NCBI Taxonomy" id="6105"/>
    <lineage>
        <taxon>Eukaryota</taxon>
        <taxon>Metazoa</taxon>
        <taxon>Cnidaria</taxon>
        <taxon>Anthozoa</taxon>
        <taxon>Hexacorallia</taxon>
        <taxon>Actiniaria</taxon>
        <taxon>Actiniidae</taxon>
        <taxon>Actinia</taxon>
    </lineage>
</organism>
<dbReference type="RefSeq" id="XP_031555017.1">
    <property type="nucleotide sequence ID" value="XM_031699157.1"/>
</dbReference>
<dbReference type="GeneID" id="116291923"/>
<dbReference type="AlphaFoldDB" id="A0A6P8HQT4"/>
<dbReference type="OrthoDB" id="7312725at2759"/>
<evidence type="ECO:0000313" key="2">
    <source>
        <dbReference type="RefSeq" id="XP_031555017.1"/>
    </source>
</evidence>
<dbReference type="Proteomes" id="UP000515163">
    <property type="component" value="Unplaced"/>
</dbReference>